<dbReference type="InterPro" id="IPR002781">
    <property type="entry name" value="TM_pro_TauE-like"/>
</dbReference>
<dbReference type="Pfam" id="PF01925">
    <property type="entry name" value="TauE"/>
    <property type="match status" value="1"/>
</dbReference>
<keyword evidence="3" id="KW-0813">Transport</keyword>
<comment type="caution">
    <text evidence="9">The sequence shown here is derived from an EMBL/GenBank/DDBJ whole genome shotgun (WGS) entry which is preliminary data.</text>
</comment>
<dbReference type="RefSeq" id="WP_070705099.1">
    <property type="nucleotide sequence ID" value="NZ_JBHLVH010000014.1"/>
</dbReference>
<keyword evidence="10" id="KW-1185">Reference proteome</keyword>
<evidence type="ECO:0000256" key="6">
    <source>
        <dbReference type="ARBA" id="ARBA00022989"/>
    </source>
</evidence>
<dbReference type="GO" id="GO:0005886">
    <property type="term" value="C:plasma membrane"/>
    <property type="evidence" value="ECO:0007669"/>
    <property type="project" value="UniProtKB-SubCell"/>
</dbReference>
<evidence type="ECO:0000313" key="10">
    <source>
        <dbReference type="Proteomes" id="UP000234206"/>
    </source>
</evidence>
<dbReference type="PANTHER" id="PTHR30269:SF0">
    <property type="entry name" value="MEMBRANE TRANSPORTER PROTEIN YFCA-RELATED"/>
    <property type="match status" value="1"/>
</dbReference>
<evidence type="ECO:0000256" key="1">
    <source>
        <dbReference type="ARBA" id="ARBA00004651"/>
    </source>
</evidence>
<evidence type="ECO:0000256" key="5">
    <source>
        <dbReference type="ARBA" id="ARBA00022692"/>
    </source>
</evidence>
<reference evidence="9 10" key="1">
    <citation type="submission" date="2017-12" db="EMBL/GenBank/DDBJ databases">
        <title>Phylogenetic diversity of female urinary microbiome.</title>
        <authorList>
            <person name="Thomas-White K."/>
            <person name="Wolfe A.J."/>
        </authorList>
    </citation>
    <scope>NUCLEOTIDE SEQUENCE [LARGE SCALE GENOMIC DNA]</scope>
    <source>
        <strain evidence="9 10">UMB1298</strain>
    </source>
</reference>
<feature type="transmembrane region" description="Helical" evidence="8">
    <location>
        <begin position="149"/>
        <end position="167"/>
    </location>
</feature>
<dbReference type="InterPro" id="IPR052017">
    <property type="entry name" value="TSUP"/>
</dbReference>
<keyword evidence="4 8" id="KW-1003">Cell membrane</keyword>
<evidence type="ECO:0000256" key="3">
    <source>
        <dbReference type="ARBA" id="ARBA00022448"/>
    </source>
</evidence>
<comment type="similarity">
    <text evidence="2 8">Belongs to the 4-toluene sulfonate uptake permease (TSUP) (TC 2.A.102) family.</text>
</comment>
<feature type="transmembrane region" description="Helical" evidence="8">
    <location>
        <begin position="247"/>
        <end position="265"/>
    </location>
</feature>
<feature type="transmembrane region" description="Helical" evidence="8">
    <location>
        <begin position="6"/>
        <end position="39"/>
    </location>
</feature>
<feature type="transmembrane region" description="Helical" evidence="8">
    <location>
        <begin position="102"/>
        <end position="121"/>
    </location>
</feature>
<dbReference type="Proteomes" id="UP000234206">
    <property type="component" value="Unassembled WGS sequence"/>
</dbReference>
<keyword evidence="5 8" id="KW-0812">Transmembrane</keyword>
<evidence type="ECO:0000256" key="7">
    <source>
        <dbReference type="ARBA" id="ARBA00023136"/>
    </source>
</evidence>
<proteinExistence type="inferred from homology"/>
<evidence type="ECO:0000313" key="9">
    <source>
        <dbReference type="EMBL" id="PKZ42834.1"/>
    </source>
</evidence>
<evidence type="ECO:0000256" key="8">
    <source>
        <dbReference type="RuleBase" id="RU363041"/>
    </source>
</evidence>
<name>A0A2I1PDZ5_9MICO</name>
<accession>A0A2I1PDZ5</accession>
<feature type="transmembrane region" description="Helical" evidence="8">
    <location>
        <begin position="221"/>
        <end position="240"/>
    </location>
</feature>
<evidence type="ECO:0000256" key="2">
    <source>
        <dbReference type="ARBA" id="ARBA00009142"/>
    </source>
</evidence>
<dbReference type="OrthoDB" id="3782574at2"/>
<sequence>MTPLELALVAAAGLAAGTINTIVGSGSLVTFPLLVALGLTPVEANISSKLGIIPGGVSGTWGYRHHLPRAGRALATLATCSAVGGLAGALLLLALPGSVFDAVVPVLIGAAGVLVVTQPFIKARLARSRATAPAAGAAPGDGGVGLPEALPWGLLLGLGAVGVYSGYFGAAQGVMYMAVLGLGTAATVQQQNALKNLLALVSNGMSALVFVVVAWSAVDWLVVALLAAGSAVGGMVGARVGQRLSPWAIRGCVAVICVLAVIDLLR</sequence>
<dbReference type="EMBL" id="PKIZ01000001">
    <property type="protein sequence ID" value="PKZ42834.1"/>
    <property type="molecule type" value="Genomic_DNA"/>
</dbReference>
<evidence type="ECO:0000256" key="4">
    <source>
        <dbReference type="ARBA" id="ARBA00022475"/>
    </source>
</evidence>
<keyword evidence="6 8" id="KW-1133">Transmembrane helix</keyword>
<keyword evidence="7 8" id="KW-0472">Membrane</keyword>
<protein>
    <recommendedName>
        <fullName evidence="8">Probable membrane transporter protein</fullName>
    </recommendedName>
</protein>
<organism evidence="9 10">
    <name type="scientific">Kytococcus schroeteri</name>
    <dbReference type="NCBI Taxonomy" id="138300"/>
    <lineage>
        <taxon>Bacteria</taxon>
        <taxon>Bacillati</taxon>
        <taxon>Actinomycetota</taxon>
        <taxon>Actinomycetes</taxon>
        <taxon>Micrococcales</taxon>
        <taxon>Kytococcaceae</taxon>
        <taxon>Kytococcus</taxon>
    </lineage>
</organism>
<comment type="subcellular location">
    <subcellularLocation>
        <location evidence="1 8">Cell membrane</location>
        <topology evidence="1 8">Multi-pass membrane protein</topology>
    </subcellularLocation>
</comment>
<dbReference type="AlphaFoldDB" id="A0A2I1PDZ5"/>
<gene>
    <name evidence="9" type="ORF">CYJ76_00895</name>
</gene>
<feature type="transmembrane region" description="Helical" evidence="8">
    <location>
        <begin position="73"/>
        <end position="96"/>
    </location>
</feature>
<dbReference type="PANTHER" id="PTHR30269">
    <property type="entry name" value="TRANSMEMBRANE PROTEIN YFCA"/>
    <property type="match status" value="1"/>
</dbReference>
<feature type="transmembrane region" description="Helical" evidence="8">
    <location>
        <begin position="197"/>
        <end position="215"/>
    </location>
</feature>